<dbReference type="PROSITE" id="PS00041">
    <property type="entry name" value="HTH_ARAC_FAMILY_1"/>
    <property type="match status" value="1"/>
</dbReference>
<evidence type="ECO:0000256" key="3">
    <source>
        <dbReference type="ARBA" id="ARBA00023163"/>
    </source>
</evidence>
<organism evidence="5 6">
    <name type="scientific">Nocardioides faecalis</name>
    <dbReference type="NCBI Taxonomy" id="2803858"/>
    <lineage>
        <taxon>Bacteria</taxon>
        <taxon>Bacillati</taxon>
        <taxon>Actinomycetota</taxon>
        <taxon>Actinomycetes</taxon>
        <taxon>Propionibacteriales</taxon>
        <taxon>Nocardioidaceae</taxon>
        <taxon>Nocardioides</taxon>
    </lineage>
</organism>
<dbReference type="PANTHER" id="PTHR47894:SF1">
    <property type="entry name" value="HTH-TYPE TRANSCRIPTIONAL REGULATOR VQSM"/>
    <property type="match status" value="1"/>
</dbReference>
<evidence type="ECO:0000259" key="4">
    <source>
        <dbReference type="PROSITE" id="PS01124"/>
    </source>
</evidence>
<gene>
    <name evidence="5" type="ORF">JK386_03855</name>
</gene>
<dbReference type="Pfam" id="PF12833">
    <property type="entry name" value="HTH_18"/>
    <property type="match status" value="1"/>
</dbReference>
<keyword evidence="2" id="KW-0238">DNA-binding</keyword>
<dbReference type="GO" id="GO:0000976">
    <property type="term" value="F:transcription cis-regulatory region binding"/>
    <property type="evidence" value="ECO:0007669"/>
    <property type="project" value="TreeGrafter"/>
</dbReference>
<feature type="domain" description="HTH araC/xylS-type" evidence="4">
    <location>
        <begin position="257"/>
        <end position="354"/>
    </location>
</feature>
<dbReference type="EMBL" id="JAERTX010000003">
    <property type="protein sequence ID" value="MBM9459025.1"/>
    <property type="molecule type" value="Genomic_DNA"/>
</dbReference>
<dbReference type="PROSITE" id="PS01124">
    <property type="entry name" value="HTH_ARAC_FAMILY_2"/>
    <property type="match status" value="1"/>
</dbReference>
<dbReference type="InterPro" id="IPR018060">
    <property type="entry name" value="HTH_AraC"/>
</dbReference>
<evidence type="ECO:0000256" key="1">
    <source>
        <dbReference type="ARBA" id="ARBA00023015"/>
    </source>
</evidence>
<dbReference type="InterPro" id="IPR032687">
    <property type="entry name" value="AraC-type_N"/>
</dbReference>
<reference evidence="5" key="1">
    <citation type="submission" date="2021-01" db="EMBL/GenBank/DDBJ databases">
        <title>Novel species in genus Nocardioides.</title>
        <authorList>
            <person name="Zhang G."/>
        </authorList>
    </citation>
    <scope>NUCLEOTIDE SEQUENCE</scope>
    <source>
        <strain evidence="5">Zg-536</strain>
    </source>
</reference>
<dbReference type="InterPro" id="IPR009057">
    <property type="entry name" value="Homeodomain-like_sf"/>
</dbReference>
<evidence type="ECO:0000256" key="2">
    <source>
        <dbReference type="ARBA" id="ARBA00023125"/>
    </source>
</evidence>
<comment type="caution">
    <text evidence="5">The sequence shown here is derived from an EMBL/GenBank/DDBJ whole genome shotgun (WGS) entry which is preliminary data.</text>
</comment>
<dbReference type="InterPro" id="IPR018062">
    <property type="entry name" value="HTH_AraC-typ_CS"/>
</dbReference>
<evidence type="ECO:0000313" key="5">
    <source>
        <dbReference type="EMBL" id="MBM9459025.1"/>
    </source>
</evidence>
<protein>
    <submittedName>
        <fullName evidence="5">AraC family transcriptional regulator</fullName>
    </submittedName>
</protein>
<dbReference type="RefSeq" id="WP_205290325.1">
    <property type="nucleotide sequence ID" value="NZ_CP074406.1"/>
</dbReference>
<dbReference type="SMART" id="SM00342">
    <property type="entry name" value="HTH_ARAC"/>
    <property type="match status" value="1"/>
</dbReference>
<keyword evidence="6" id="KW-1185">Reference proteome</keyword>
<dbReference type="Pfam" id="PF12625">
    <property type="entry name" value="Arabinose_bd"/>
    <property type="match status" value="1"/>
</dbReference>
<name>A0A939BXN4_9ACTN</name>
<proteinExistence type="predicted"/>
<sequence>MTTTSPGPGSMPVAFEPAVTRDWDFPRQAAGTALLVQVGVEAGVPGDRLLLGSGLTVKDLADHQREVTADQELRVVRNLIAGVPRMTGIRVGARYHASTFGPLGFALMSSPTLADAANLTLRFLDLSFSFTTPSAVLDGERVRIAVDDRGVPADVRRFLVERDLAAIWTVFREIAGGEPRAERVVLPFDPAPDVGEHRAAFGVAPAWEPGGARAWIGLDASWFARPLPQANAHAFAFAEQMCRELVSPRRSRHGITEHARILIAQRLEDGAPMDQVASALGLSERSLRRRLTEAGTTYRALLDDVRAAAAEELLADRRLHLDEVAHRLGYAEASSFVVAYRRWTGRTPRAARRA</sequence>
<dbReference type="Proteomes" id="UP000663791">
    <property type="component" value="Unassembled WGS sequence"/>
</dbReference>
<dbReference type="Gene3D" id="1.10.10.60">
    <property type="entry name" value="Homeodomain-like"/>
    <property type="match status" value="1"/>
</dbReference>
<keyword evidence="3" id="KW-0804">Transcription</keyword>
<dbReference type="AlphaFoldDB" id="A0A939BXN4"/>
<dbReference type="GO" id="GO:0003700">
    <property type="term" value="F:DNA-binding transcription factor activity"/>
    <property type="evidence" value="ECO:0007669"/>
    <property type="project" value="InterPro"/>
</dbReference>
<accession>A0A939BXN4</accession>
<dbReference type="SUPFAM" id="SSF46689">
    <property type="entry name" value="Homeodomain-like"/>
    <property type="match status" value="1"/>
</dbReference>
<dbReference type="PANTHER" id="PTHR47894">
    <property type="entry name" value="HTH-TYPE TRANSCRIPTIONAL REGULATOR GADX"/>
    <property type="match status" value="1"/>
</dbReference>
<dbReference type="GO" id="GO:0005829">
    <property type="term" value="C:cytosol"/>
    <property type="evidence" value="ECO:0007669"/>
    <property type="project" value="TreeGrafter"/>
</dbReference>
<evidence type="ECO:0000313" key="6">
    <source>
        <dbReference type="Proteomes" id="UP000663791"/>
    </source>
</evidence>
<keyword evidence="1" id="KW-0805">Transcription regulation</keyword>